<feature type="compositionally biased region" description="Basic and acidic residues" evidence="1">
    <location>
        <begin position="79"/>
        <end position="89"/>
    </location>
</feature>
<evidence type="ECO:0000256" key="1">
    <source>
        <dbReference type="SAM" id="MobiDB-lite"/>
    </source>
</evidence>
<dbReference type="EMBL" id="AP015042">
    <property type="protein sequence ID" value="BAT96773.1"/>
    <property type="molecule type" value="Genomic_DNA"/>
</dbReference>
<protein>
    <submittedName>
        <fullName evidence="2">Uncharacterized protein</fullName>
    </submittedName>
</protein>
<proteinExistence type="predicted"/>
<feature type="compositionally biased region" description="Polar residues" evidence="1">
    <location>
        <begin position="62"/>
        <end position="78"/>
    </location>
</feature>
<gene>
    <name evidence="2" type="primary">Vigan.09G006900</name>
    <name evidence="2" type="ORF">VIGAN_09006900</name>
</gene>
<feature type="non-terminal residue" evidence="2">
    <location>
        <position position="1"/>
    </location>
</feature>
<sequence length="108" mass="12340">HVHHRTSFSHPTSTSSSNYQKPQSHLRFFPHRDRKILDNHLSHCFLSILTTAISHPHRKTPPSVSIHLSFSPSSCSTPEKQRGTPKTENRYGNNCRQQILAKEGNCRS</sequence>
<accession>A0A0S3SVB9</accession>
<dbReference type="Proteomes" id="UP000291084">
    <property type="component" value="Chromosome 9"/>
</dbReference>
<dbReference type="AlphaFoldDB" id="A0A0S3SVB9"/>
<feature type="compositionally biased region" description="Low complexity" evidence="1">
    <location>
        <begin position="8"/>
        <end position="17"/>
    </location>
</feature>
<keyword evidence="3" id="KW-1185">Reference proteome</keyword>
<name>A0A0S3SVB9_PHAAN</name>
<organism evidence="2 3">
    <name type="scientific">Vigna angularis var. angularis</name>
    <dbReference type="NCBI Taxonomy" id="157739"/>
    <lineage>
        <taxon>Eukaryota</taxon>
        <taxon>Viridiplantae</taxon>
        <taxon>Streptophyta</taxon>
        <taxon>Embryophyta</taxon>
        <taxon>Tracheophyta</taxon>
        <taxon>Spermatophyta</taxon>
        <taxon>Magnoliopsida</taxon>
        <taxon>eudicotyledons</taxon>
        <taxon>Gunneridae</taxon>
        <taxon>Pentapetalae</taxon>
        <taxon>rosids</taxon>
        <taxon>fabids</taxon>
        <taxon>Fabales</taxon>
        <taxon>Fabaceae</taxon>
        <taxon>Papilionoideae</taxon>
        <taxon>50 kb inversion clade</taxon>
        <taxon>NPAAA clade</taxon>
        <taxon>indigoferoid/millettioid clade</taxon>
        <taxon>Phaseoleae</taxon>
        <taxon>Vigna</taxon>
    </lineage>
</organism>
<evidence type="ECO:0000313" key="3">
    <source>
        <dbReference type="Proteomes" id="UP000291084"/>
    </source>
</evidence>
<evidence type="ECO:0000313" key="2">
    <source>
        <dbReference type="EMBL" id="BAT96773.1"/>
    </source>
</evidence>
<reference evidence="2 3" key="1">
    <citation type="journal article" date="2015" name="Sci. Rep.">
        <title>The power of single molecule real-time sequencing technology in the de novo assembly of a eukaryotic genome.</title>
        <authorList>
            <person name="Sakai H."/>
            <person name="Naito K."/>
            <person name="Ogiso-Tanaka E."/>
            <person name="Takahashi Y."/>
            <person name="Iseki K."/>
            <person name="Muto C."/>
            <person name="Satou K."/>
            <person name="Teruya K."/>
            <person name="Shiroma A."/>
            <person name="Shimoji M."/>
            <person name="Hirano T."/>
            <person name="Itoh T."/>
            <person name="Kaga A."/>
            <person name="Tomooka N."/>
        </authorList>
    </citation>
    <scope>NUCLEOTIDE SEQUENCE [LARGE SCALE GENOMIC DNA]</scope>
    <source>
        <strain evidence="3">cv. Shumari</strain>
    </source>
</reference>
<feature type="region of interest" description="Disordered" evidence="1">
    <location>
        <begin position="1"/>
        <end position="25"/>
    </location>
</feature>
<feature type="region of interest" description="Disordered" evidence="1">
    <location>
        <begin position="56"/>
        <end position="96"/>
    </location>
</feature>